<evidence type="ECO:0000259" key="5">
    <source>
        <dbReference type="PROSITE" id="PS50181"/>
    </source>
</evidence>
<keyword evidence="1 3" id="KW-0853">WD repeat</keyword>
<dbReference type="Gene3D" id="1.20.1280.50">
    <property type="match status" value="1"/>
</dbReference>
<feature type="domain" description="F-box" evidence="5">
    <location>
        <begin position="662"/>
        <end position="708"/>
    </location>
</feature>
<feature type="compositionally biased region" description="Low complexity" evidence="4">
    <location>
        <begin position="721"/>
        <end position="737"/>
    </location>
</feature>
<evidence type="ECO:0000313" key="8">
    <source>
        <dbReference type="Proteomes" id="UP000001396"/>
    </source>
</evidence>
<keyword evidence="2" id="KW-0677">Repeat</keyword>
<dbReference type="Pfam" id="PF01852">
    <property type="entry name" value="START"/>
    <property type="match status" value="1"/>
</dbReference>
<feature type="repeat" description="WD" evidence="3">
    <location>
        <begin position="792"/>
        <end position="823"/>
    </location>
</feature>
<dbReference type="InterPro" id="IPR036322">
    <property type="entry name" value="WD40_repeat_dom_sf"/>
</dbReference>
<gene>
    <name evidence="7" type="ORF">PPL_05682</name>
</gene>
<organism evidence="7 8">
    <name type="scientific">Heterostelium pallidum (strain ATCC 26659 / Pp 5 / PN500)</name>
    <name type="common">Cellular slime mold</name>
    <name type="synonym">Polysphondylium pallidum</name>
    <dbReference type="NCBI Taxonomy" id="670386"/>
    <lineage>
        <taxon>Eukaryota</taxon>
        <taxon>Amoebozoa</taxon>
        <taxon>Evosea</taxon>
        <taxon>Eumycetozoa</taxon>
        <taxon>Dictyostelia</taxon>
        <taxon>Acytosteliales</taxon>
        <taxon>Acytosteliaceae</taxon>
        <taxon>Heterostelium</taxon>
    </lineage>
</organism>
<dbReference type="GeneID" id="31361166"/>
<feature type="compositionally biased region" description="Low complexity" evidence="4">
    <location>
        <begin position="566"/>
        <end position="582"/>
    </location>
</feature>
<reference evidence="7 8" key="1">
    <citation type="journal article" date="2011" name="Genome Res.">
        <title>Phylogeny-wide analysis of social amoeba genomes highlights ancient origins for complex intercellular communication.</title>
        <authorList>
            <person name="Heidel A.J."/>
            <person name="Lawal H.M."/>
            <person name="Felder M."/>
            <person name="Schilde C."/>
            <person name="Helps N.R."/>
            <person name="Tunggal B."/>
            <person name="Rivero F."/>
            <person name="John U."/>
            <person name="Schleicher M."/>
            <person name="Eichinger L."/>
            <person name="Platzer M."/>
            <person name="Noegel A.A."/>
            <person name="Schaap P."/>
            <person name="Gloeckner G."/>
        </authorList>
    </citation>
    <scope>NUCLEOTIDE SEQUENCE [LARGE SCALE GENOMIC DNA]</scope>
    <source>
        <strain evidence="8">ATCC 26659 / Pp 5 / PN500</strain>
    </source>
</reference>
<dbReference type="InterPro" id="IPR001810">
    <property type="entry name" value="F-box_dom"/>
</dbReference>
<evidence type="ECO:0000256" key="2">
    <source>
        <dbReference type="ARBA" id="ARBA00022737"/>
    </source>
</evidence>
<dbReference type="Pfam" id="PF12937">
    <property type="entry name" value="F-box-like"/>
    <property type="match status" value="1"/>
</dbReference>
<evidence type="ECO:0000313" key="7">
    <source>
        <dbReference type="EMBL" id="EFA81688.1"/>
    </source>
</evidence>
<dbReference type="InParanoid" id="D3BAV1"/>
<dbReference type="PROSITE" id="PS50848">
    <property type="entry name" value="START"/>
    <property type="match status" value="1"/>
</dbReference>
<evidence type="ECO:0000259" key="6">
    <source>
        <dbReference type="PROSITE" id="PS50848"/>
    </source>
</evidence>
<feature type="region of interest" description="Disordered" evidence="4">
    <location>
        <begin position="721"/>
        <end position="742"/>
    </location>
</feature>
<sequence>MHFNNIVNQMDYQSVSDLKKLIEKLNAMQYVNGLDVAQDTINELHYIAFSPSIKWDLIMETPDIILYSAEDELGTLQYKNIGEFNCSAENIWNIIYRSQLQEEWDDFCLKAKILEELDGLNFIEFSVMASPLGGVPRYFCLFKSCAIDLENRKYTLTFRSIDHENADQEINCIDGNAFFTEIGTCGWVIEEIGQNRSKVTYITQISESALVPLVPKDSFPHFKQLYKQSGMHTIYKLVSLKRYVNALNDQQMSSLHRYRFGFSQESLEIFKAVCETIEQVELTEWHLFRKQRDIEFYYRDSDAKVKDKLTENPEDSCFDMITTGFMSCMNCTTPDIVQSFVLSYNTHLIDTWTYYCETVNRINDSTSVIEVRFRSVLTPNTEISHFLLKQVLNLPLNITFIGFKSLDVPHNSRNLWYSPSGFYIFPIENGCCIRHLSHFTTVLPASLKSIPQKKILLSISERYTVTMQSMRNQIIKHSMSEVNLKAIQNYQPLSNCASWTDFKDKSIDEVLDLFFNLALNEMDKEADAINANKYLDIWKCDLNYNTNILRKELGAPNKKLLMDSRQQQQQPQPQQQPQQQQQPKRKYHEIIEKPSIMSVNPKFCFTKPNVKNQNKSSISPAPFTNDWDQYIKRRPFLLLVSNKRSFNSHSKMPRYNATFHSNSLFDQLPEEIVELIFSHLDARDLTKLSMTCTTFHSAANNNFLWKSLFESKYKSVNLINQNNRDQNNNNNNNNNENDGNHVLRNESRITEIESETNDSQSNDSSENWRNMYISQECVQNNWRKGRAKTGFLRGHKAKITCLQLGPEMAVTGSRDKELRIWSLGTKLCDVVLKPTNCSVVSFENDNLSKTNSQLFPYCIEKNPVIRIGFSNGLIYHYNMATKQIVSQQRYQDAPAIVLHGHTAAVNCLDFCGSNYIFTGSNDKTMRMWDLRNPTASLQIIKSHKSHLRSIKLVNNKRLLSADEHSIHIWELENHIPNHTSVLDNYQVSLSALSSDEESVLAGFNDGTVKFYDFT</sequence>
<dbReference type="SMART" id="SM00320">
    <property type="entry name" value="WD40"/>
    <property type="match status" value="4"/>
</dbReference>
<feature type="region of interest" description="Disordered" evidence="4">
    <location>
        <begin position="563"/>
        <end position="586"/>
    </location>
</feature>
<dbReference type="RefSeq" id="XP_020433805.1">
    <property type="nucleotide sequence ID" value="XM_020576556.1"/>
</dbReference>
<dbReference type="STRING" id="670386.D3BAV1"/>
<dbReference type="SMART" id="SM00256">
    <property type="entry name" value="FBOX"/>
    <property type="match status" value="1"/>
</dbReference>
<dbReference type="Pfam" id="PF00400">
    <property type="entry name" value="WD40"/>
    <property type="match status" value="2"/>
</dbReference>
<dbReference type="FunCoup" id="D3BAV1">
    <property type="interactions" value="421"/>
</dbReference>
<dbReference type="PROSITE" id="PS50082">
    <property type="entry name" value="WD_REPEATS_2"/>
    <property type="match status" value="2"/>
</dbReference>
<dbReference type="SUPFAM" id="SSF50978">
    <property type="entry name" value="WD40 repeat-like"/>
    <property type="match status" value="1"/>
</dbReference>
<dbReference type="Proteomes" id="UP000001396">
    <property type="component" value="Unassembled WGS sequence"/>
</dbReference>
<name>D3BAV1_HETP5</name>
<dbReference type="OMA" id="KSWNIAT"/>
<keyword evidence="8" id="KW-1185">Reference proteome</keyword>
<protein>
    <submittedName>
        <fullName evidence="7">WD40 repeat-containing protein</fullName>
    </submittedName>
</protein>
<dbReference type="InterPro" id="IPR023393">
    <property type="entry name" value="START-like_dom_sf"/>
</dbReference>
<comment type="caution">
    <text evidence="7">The sequence shown here is derived from an EMBL/GenBank/DDBJ whole genome shotgun (WGS) entry which is preliminary data.</text>
</comment>
<dbReference type="AlphaFoldDB" id="D3BAV1"/>
<dbReference type="Gene3D" id="3.30.530.20">
    <property type="match status" value="1"/>
</dbReference>
<dbReference type="InterPro" id="IPR019775">
    <property type="entry name" value="WD40_repeat_CS"/>
</dbReference>
<dbReference type="InterPro" id="IPR042627">
    <property type="entry name" value="FBXW2"/>
</dbReference>
<dbReference type="CDD" id="cd00177">
    <property type="entry name" value="START"/>
    <property type="match status" value="1"/>
</dbReference>
<feature type="domain" description="START" evidence="6">
    <location>
        <begin position="26"/>
        <end position="216"/>
    </location>
</feature>
<dbReference type="EMBL" id="ADBJ01000025">
    <property type="protein sequence ID" value="EFA81688.1"/>
    <property type="molecule type" value="Genomic_DNA"/>
</dbReference>
<evidence type="ECO:0000256" key="3">
    <source>
        <dbReference type="PROSITE-ProRule" id="PRU00221"/>
    </source>
</evidence>
<dbReference type="PROSITE" id="PS00678">
    <property type="entry name" value="WD_REPEATS_1"/>
    <property type="match status" value="1"/>
</dbReference>
<dbReference type="PROSITE" id="PS50181">
    <property type="entry name" value="FBOX"/>
    <property type="match status" value="1"/>
</dbReference>
<dbReference type="SUPFAM" id="SSF55961">
    <property type="entry name" value="Bet v1-like"/>
    <property type="match status" value="1"/>
</dbReference>
<dbReference type="InterPro" id="IPR002913">
    <property type="entry name" value="START_lipid-bd_dom"/>
</dbReference>
<evidence type="ECO:0000256" key="1">
    <source>
        <dbReference type="ARBA" id="ARBA00022574"/>
    </source>
</evidence>
<dbReference type="CDD" id="cd22117">
    <property type="entry name" value="F-box_FBXL4"/>
    <property type="match status" value="1"/>
</dbReference>
<dbReference type="Gene3D" id="2.130.10.10">
    <property type="entry name" value="YVTN repeat-like/Quinoprotein amine dehydrogenase"/>
    <property type="match status" value="2"/>
</dbReference>
<dbReference type="PROSITE" id="PS50294">
    <property type="entry name" value="WD_REPEATS_REGION"/>
    <property type="match status" value="2"/>
</dbReference>
<dbReference type="InterPro" id="IPR015943">
    <property type="entry name" value="WD40/YVTN_repeat-like_dom_sf"/>
</dbReference>
<dbReference type="InterPro" id="IPR036047">
    <property type="entry name" value="F-box-like_dom_sf"/>
</dbReference>
<dbReference type="SUPFAM" id="SSF81383">
    <property type="entry name" value="F-box domain"/>
    <property type="match status" value="1"/>
</dbReference>
<evidence type="ECO:0000256" key="4">
    <source>
        <dbReference type="SAM" id="MobiDB-lite"/>
    </source>
</evidence>
<feature type="repeat" description="WD" evidence="3">
    <location>
        <begin position="898"/>
        <end position="938"/>
    </location>
</feature>
<dbReference type="GO" id="GO:0008289">
    <property type="term" value="F:lipid binding"/>
    <property type="evidence" value="ECO:0007669"/>
    <property type="project" value="InterPro"/>
</dbReference>
<dbReference type="InterPro" id="IPR001680">
    <property type="entry name" value="WD40_rpt"/>
</dbReference>
<dbReference type="PANTHER" id="PTHR44436:SF1">
    <property type="entry name" value="F-BOX_WD REPEAT-CONTAINING PROTEIN 2"/>
    <property type="match status" value="1"/>
</dbReference>
<accession>D3BAV1</accession>
<proteinExistence type="predicted"/>
<dbReference type="PANTHER" id="PTHR44436">
    <property type="entry name" value="F-BOX/WD REPEAT-CONTAINING PROTEIN 2"/>
    <property type="match status" value="1"/>
</dbReference>